<keyword evidence="2" id="KW-1185">Reference proteome</keyword>
<proteinExistence type="predicted"/>
<dbReference type="Proteomes" id="UP000053105">
    <property type="component" value="Unassembled WGS sequence"/>
</dbReference>
<protein>
    <submittedName>
        <fullName evidence="1">Uncharacterized protein</fullName>
    </submittedName>
</protein>
<dbReference type="EMBL" id="KQ435706">
    <property type="protein sequence ID" value="KOX80250.1"/>
    <property type="molecule type" value="Genomic_DNA"/>
</dbReference>
<name>A0A0M9AA03_9HYME</name>
<evidence type="ECO:0000313" key="2">
    <source>
        <dbReference type="Proteomes" id="UP000053105"/>
    </source>
</evidence>
<organism evidence="1 2">
    <name type="scientific">Melipona quadrifasciata</name>
    <dbReference type="NCBI Taxonomy" id="166423"/>
    <lineage>
        <taxon>Eukaryota</taxon>
        <taxon>Metazoa</taxon>
        <taxon>Ecdysozoa</taxon>
        <taxon>Arthropoda</taxon>
        <taxon>Hexapoda</taxon>
        <taxon>Insecta</taxon>
        <taxon>Pterygota</taxon>
        <taxon>Neoptera</taxon>
        <taxon>Endopterygota</taxon>
        <taxon>Hymenoptera</taxon>
        <taxon>Apocrita</taxon>
        <taxon>Aculeata</taxon>
        <taxon>Apoidea</taxon>
        <taxon>Anthophila</taxon>
        <taxon>Apidae</taxon>
        <taxon>Melipona</taxon>
    </lineage>
</organism>
<accession>A0A0M9AA03</accession>
<evidence type="ECO:0000313" key="1">
    <source>
        <dbReference type="EMBL" id="KOX80250.1"/>
    </source>
</evidence>
<gene>
    <name evidence="1" type="ORF">WN51_08427</name>
</gene>
<dbReference type="AlphaFoldDB" id="A0A0M9AA03"/>
<sequence>MLRQPRRNLLFRVQTMRNDEIKKFDENPTHGERHCPDKNHQTHLARFDLGRLSARVDRRVARIDGDEQDHRPPVYACKKRVKIGAMALTERA</sequence>
<reference evidence="1 2" key="1">
    <citation type="submission" date="2015-07" db="EMBL/GenBank/DDBJ databases">
        <title>The genome of Melipona quadrifasciata.</title>
        <authorList>
            <person name="Pan H."/>
            <person name="Kapheim K."/>
        </authorList>
    </citation>
    <scope>NUCLEOTIDE SEQUENCE [LARGE SCALE GENOMIC DNA]</scope>
    <source>
        <strain evidence="1">0111107301</strain>
        <tissue evidence="1">Whole body</tissue>
    </source>
</reference>